<sequence>MKVKNCKVGQRVEIKHLIGFDSNHFNKGDTGVISRIDDTGDVELHVYVQFDGSDETCERFTYPSQLRKVKGDAS</sequence>
<reference evidence="1 2" key="1">
    <citation type="submission" date="2021-08" db="EMBL/GenBank/DDBJ databases">
        <authorList>
            <person name="Shneider M.M."/>
            <person name="Timoshina O.Y."/>
            <person name="Popova A.V."/>
            <person name="Mikhailova Y.V."/>
            <person name="Yanushevich Y.G."/>
            <person name="Shelenkov A.A."/>
            <person name="Miroshnikov K.A."/>
        </authorList>
    </citation>
    <scope>NUCLEOTIDE SEQUENCE [LARGE SCALE GENOMIC DNA]</scope>
</reference>
<name>A0AAE8XKX5_9CAUD</name>
<evidence type="ECO:0000313" key="2">
    <source>
        <dbReference type="Proteomes" id="UP000828214"/>
    </source>
</evidence>
<evidence type="ECO:0000313" key="1">
    <source>
        <dbReference type="EMBL" id="UAW09938.1"/>
    </source>
</evidence>
<organism evidence="1 2">
    <name type="scientific">Acinetobacter phage APK86</name>
    <dbReference type="NCBI Taxonomy" id="2873376"/>
    <lineage>
        <taxon>Viruses</taxon>
        <taxon>Duplodnaviria</taxon>
        <taxon>Heunggongvirae</taxon>
        <taxon>Uroviricota</taxon>
        <taxon>Caudoviricetes</taxon>
        <taxon>Autographivirales</taxon>
        <taxon>Autoscriptoviridae</taxon>
        <taxon>Beijerinckvirinae</taxon>
        <taxon>Friunavirus</taxon>
        <taxon>Friunavirus APK86</taxon>
    </lineage>
</organism>
<gene>
    <name evidence="1" type="ORF">APK86_15</name>
</gene>
<accession>A0AAE8XKX5</accession>
<protein>
    <submittedName>
        <fullName evidence="1">Uncharacterized protein</fullName>
    </submittedName>
</protein>
<proteinExistence type="predicted"/>
<dbReference type="EMBL" id="MZ936314">
    <property type="protein sequence ID" value="UAW09938.1"/>
    <property type="molecule type" value="Genomic_DNA"/>
</dbReference>
<dbReference type="Proteomes" id="UP000828214">
    <property type="component" value="Segment"/>
</dbReference>
<keyword evidence="2" id="KW-1185">Reference proteome</keyword>